<protein>
    <submittedName>
        <fullName evidence="1">Uncharacterized protein</fullName>
    </submittedName>
</protein>
<comment type="caution">
    <text evidence="1">The sequence shown here is derived from an EMBL/GenBank/DDBJ whole genome shotgun (WGS) entry which is preliminary data.</text>
</comment>
<reference evidence="1 2" key="1">
    <citation type="submission" date="2021-06" db="EMBL/GenBank/DDBJ databases">
        <title>Caerostris extrusa draft genome.</title>
        <authorList>
            <person name="Kono N."/>
            <person name="Arakawa K."/>
        </authorList>
    </citation>
    <scope>NUCLEOTIDE SEQUENCE [LARGE SCALE GENOMIC DNA]</scope>
</reference>
<name>A0AAV4WQ68_CAEEX</name>
<organism evidence="1 2">
    <name type="scientific">Caerostris extrusa</name>
    <name type="common">Bark spider</name>
    <name type="synonym">Caerostris bankana</name>
    <dbReference type="NCBI Taxonomy" id="172846"/>
    <lineage>
        <taxon>Eukaryota</taxon>
        <taxon>Metazoa</taxon>
        <taxon>Ecdysozoa</taxon>
        <taxon>Arthropoda</taxon>
        <taxon>Chelicerata</taxon>
        <taxon>Arachnida</taxon>
        <taxon>Araneae</taxon>
        <taxon>Araneomorphae</taxon>
        <taxon>Entelegynae</taxon>
        <taxon>Araneoidea</taxon>
        <taxon>Araneidae</taxon>
        <taxon>Caerostris</taxon>
    </lineage>
</organism>
<dbReference type="Proteomes" id="UP001054945">
    <property type="component" value="Unassembled WGS sequence"/>
</dbReference>
<gene>
    <name evidence="1" type="ORF">CEXT_609001</name>
</gene>
<evidence type="ECO:0000313" key="1">
    <source>
        <dbReference type="EMBL" id="GIY84061.1"/>
    </source>
</evidence>
<sequence length="107" mass="12283">MPGCSSGIYEKNIYTHQINKQKTKDFQLSSDRALNKIAFFEHPQGRVGFSICAMECSNKQTEKYRNPGFFPVVFTCGFSEERRHLSPESSGKSRLCISRTLIIWKGR</sequence>
<dbReference type="EMBL" id="BPLR01016463">
    <property type="protein sequence ID" value="GIY84061.1"/>
    <property type="molecule type" value="Genomic_DNA"/>
</dbReference>
<evidence type="ECO:0000313" key="2">
    <source>
        <dbReference type="Proteomes" id="UP001054945"/>
    </source>
</evidence>
<proteinExistence type="predicted"/>
<dbReference type="AlphaFoldDB" id="A0AAV4WQ68"/>
<accession>A0AAV4WQ68</accession>
<keyword evidence="2" id="KW-1185">Reference proteome</keyword>